<dbReference type="GO" id="GO:0008047">
    <property type="term" value="F:enzyme activator activity"/>
    <property type="evidence" value="ECO:0007669"/>
    <property type="project" value="InterPro"/>
</dbReference>
<dbReference type="PRINTS" id="PR00488">
    <property type="entry name" value="5LPOXGNASEAP"/>
</dbReference>
<dbReference type="PANTHER" id="PTHR10250">
    <property type="entry name" value="MICROSOMAL GLUTATHIONE S-TRANSFERASE"/>
    <property type="match status" value="1"/>
</dbReference>
<dbReference type="InterPro" id="IPR050997">
    <property type="entry name" value="MAPEG"/>
</dbReference>
<evidence type="ECO:0000313" key="10">
    <source>
        <dbReference type="Proteomes" id="UP000261620"/>
    </source>
</evidence>
<keyword evidence="6 7" id="KW-0472">Membrane</keyword>
<dbReference type="InterPro" id="IPR001446">
    <property type="entry name" value="5_LipOase_AP"/>
</dbReference>
<dbReference type="OMA" id="HKYFWGY"/>
<organism evidence="9 10">
    <name type="scientific">Mola mola</name>
    <name type="common">Ocean sunfish</name>
    <name type="synonym">Tetraodon mola</name>
    <dbReference type="NCBI Taxonomy" id="94237"/>
    <lineage>
        <taxon>Eukaryota</taxon>
        <taxon>Metazoa</taxon>
        <taxon>Chordata</taxon>
        <taxon>Craniata</taxon>
        <taxon>Vertebrata</taxon>
        <taxon>Euteleostomi</taxon>
        <taxon>Actinopterygii</taxon>
        <taxon>Neopterygii</taxon>
        <taxon>Teleostei</taxon>
        <taxon>Neoteleostei</taxon>
        <taxon>Acanthomorphata</taxon>
        <taxon>Eupercaria</taxon>
        <taxon>Tetraodontiformes</taxon>
        <taxon>Molidae</taxon>
        <taxon>Mola</taxon>
    </lineage>
</organism>
<evidence type="ECO:0000256" key="2">
    <source>
        <dbReference type="ARBA" id="ARBA00022692"/>
    </source>
</evidence>
<evidence type="ECO:0000256" key="3">
    <source>
        <dbReference type="ARBA" id="ARBA00022751"/>
    </source>
</evidence>
<evidence type="ECO:0000256" key="4">
    <source>
        <dbReference type="ARBA" id="ARBA00022824"/>
    </source>
</evidence>
<name>A0A3Q4BQ02_MOLML</name>
<reference evidence="9" key="1">
    <citation type="submission" date="2025-08" db="UniProtKB">
        <authorList>
            <consortium name="Ensembl"/>
        </authorList>
    </citation>
    <scope>IDENTIFICATION</scope>
</reference>
<dbReference type="GO" id="GO:0004464">
    <property type="term" value="F:leukotriene-C4 synthase activity"/>
    <property type="evidence" value="ECO:0007669"/>
    <property type="project" value="TreeGrafter"/>
</dbReference>
<accession>A0A3Q4BQ02</accession>
<dbReference type="SUPFAM" id="SSF161084">
    <property type="entry name" value="MAPEG domain-like"/>
    <property type="match status" value="1"/>
</dbReference>
<keyword evidence="5 7" id="KW-1133">Transmembrane helix</keyword>
<dbReference type="InterPro" id="IPR001129">
    <property type="entry name" value="Membr-assoc_MAPEG"/>
</dbReference>
<evidence type="ECO:0000256" key="7">
    <source>
        <dbReference type="SAM" id="Phobius"/>
    </source>
</evidence>
<dbReference type="GO" id="GO:0004602">
    <property type="term" value="F:glutathione peroxidase activity"/>
    <property type="evidence" value="ECO:0007669"/>
    <property type="project" value="TreeGrafter"/>
</dbReference>
<protein>
    <recommendedName>
        <fullName evidence="11">Microsomal glutathione S-transferase 2</fullName>
    </recommendedName>
</protein>
<sequence length="148" mass="16785">MGTKSPLLFASVSLFSALQMGFLARQVCLSWMAHKVLPPSVTGPPDFERTFRAHQNCVECFPVFLVTLWTCGLFFCEVTDSIGGLLYILARQMYFNGYIKLLGFYLTLVVFGTLSLLSLIGLLCQDFKCMYNFHHLLLEIQFLYAESV</sequence>
<dbReference type="AlphaFoldDB" id="A0A3Q4BQ02"/>
<dbReference type="PANTHER" id="PTHR10250:SF13">
    <property type="entry name" value="MICROSOMAL GLUTATHIONE S-TRANSFERASE 2"/>
    <property type="match status" value="1"/>
</dbReference>
<keyword evidence="4" id="KW-0256">Endoplasmic reticulum</keyword>
<dbReference type="GO" id="GO:0005635">
    <property type="term" value="C:nuclear envelope"/>
    <property type="evidence" value="ECO:0007669"/>
    <property type="project" value="TreeGrafter"/>
</dbReference>
<comment type="subcellular location">
    <subcellularLocation>
        <location evidence="1">Endoplasmic reticulum membrane</location>
        <topology evidence="1">Multi-pass membrane protein</topology>
    </subcellularLocation>
</comment>
<dbReference type="InterPro" id="IPR023352">
    <property type="entry name" value="MAPEG-like_dom_sf"/>
</dbReference>
<evidence type="ECO:0008006" key="11">
    <source>
        <dbReference type="Google" id="ProtNLM"/>
    </source>
</evidence>
<dbReference type="GO" id="GO:0005789">
    <property type="term" value="C:endoplasmic reticulum membrane"/>
    <property type="evidence" value="ECO:0007669"/>
    <property type="project" value="UniProtKB-SubCell"/>
</dbReference>
<keyword evidence="8" id="KW-0732">Signal</keyword>
<dbReference type="Pfam" id="PF01124">
    <property type="entry name" value="MAPEG"/>
    <property type="match status" value="1"/>
</dbReference>
<keyword evidence="3" id="KW-0434">Leukotriene biosynthesis</keyword>
<evidence type="ECO:0000256" key="5">
    <source>
        <dbReference type="ARBA" id="ARBA00022989"/>
    </source>
</evidence>
<dbReference type="GO" id="GO:0019370">
    <property type="term" value="P:leukotriene biosynthetic process"/>
    <property type="evidence" value="ECO:0007669"/>
    <property type="project" value="UniProtKB-KW"/>
</dbReference>
<evidence type="ECO:0000313" key="9">
    <source>
        <dbReference type="Ensembl" id="ENSMMOP00000022957.1"/>
    </source>
</evidence>
<dbReference type="Gene3D" id="1.20.120.550">
    <property type="entry name" value="Membrane associated eicosanoid/glutathione metabolism-like domain"/>
    <property type="match status" value="1"/>
</dbReference>
<feature type="transmembrane region" description="Helical" evidence="7">
    <location>
        <begin position="102"/>
        <end position="123"/>
    </location>
</feature>
<dbReference type="Ensembl" id="ENSMMOT00000023338.1">
    <property type="protein sequence ID" value="ENSMMOP00000022957.1"/>
    <property type="gene ID" value="ENSMMOG00000017459.1"/>
</dbReference>
<evidence type="ECO:0000256" key="6">
    <source>
        <dbReference type="ARBA" id="ARBA00023136"/>
    </source>
</evidence>
<feature type="signal peptide" evidence="8">
    <location>
        <begin position="1"/>
        <end position="24"/>
    </location>
</feature>
<feature type="chain" id="PRO_5018702466" description="Microsomal glutathione S-transferase 2" evidence="8">
    <location>
        <begin position="25"/>
        <end position="148"/>
    </location>
</feature>
<dbReference type="GO" id="GO:0004364">
    <property type="term" value="F:glutathione transferase activity"/>
    <property type="evidence" value="ECO:0007669"/>
    <property type="project" value="TreeGrafter"/>
</dbReference>
<keyword evidence="10" id="KW-1185">Reference proteome</keyword>
<dbReference type="Proteomes" id="UP000261620">
    <property type="component" value="Unplaced"/>
</dbReference>
<dbReference type="STRING" id="94237.ENSMMOP00000022957"/>
<feature type="transmembrane region" description="Helical" evidence="7">
    <location>
        <begin position="66"/>
        <end position="90"/>
    </location>
</feature>
<proteinExistence type="predicted"/>
<evidence type="ECO:0000256" key="8">
    <source>
        <dbReference type="SAM" id="SignalP"/>
    </source>
</evidence>
<evidence type="ECO:0000256" key="1">
    <source>
        <dbReference type="ARBA" id="ARBA00004477"/>
    </source>
</evidence>
<reference evidence="9" key="2">
    <citation type="submission" date="2025-09" db="UniProtKB">
        <authorList>
            <consortium name="Ensembl"/>
        </authorList>
    </citation>
    <scope>IDENTIFICATION</scope>
</reference>
<keyword evidence="2 7" id="KW-0812">Transmembrane</keyword>